<dbReference type="Gene3D" id="1.20.5.340">
    <property type="match status" value="1"/>
</dbReference>
<protein>
    <submittedName>
        <fullName evidence="1">Uncharacterized protein</fullName>
    </submittedName>
</protein>
<accession>A0AAV7PUZ2</accession>
<dbReference type="Proteomes" id="UP001066276">
    <property type="component" value="Chromosome 7"/>
</dbReference>
<proteinExistence type="predicted"/>
<evidence type="ECO:0000313" key="1">
    <source>
        <dbReference type="EMBL" id="KAJ1129440.1"/>
    </source>
</evidence>
<organism evidence="1 2">
    <name type="scientific">Pleurodeles waltl</name>
    <name type="common">Iberian ribbed newt</name>
    <dbReference type="NCBI Taxonomy" id="8319"/>
    <lineage>
        <taxon>Eukaryota</taxon>
        <taxon>Metazoa</taxon>
        <taxon>Chordata</taxon>
        <taxon>Craniata</taxon>
        <taxon>Vertebrata</taxon>
        <taxon>Euteleostomi</taxon>
        <taxon>Amphibia</taxon>
        <taxon>Batrachia</taxon>
        <taxon>Caudata</taxon>
        <taxon>Salamandroidea</taxon>
        <taxon>Salamandridae</taxon>
        <taxon>Pleurodelinae</taxon>
        <taxon>Pleurodeles</taxon>
    </lineage>
</organism>
<gene>
    <name evidence="1" type="ORF">NDU88_007810</name>
</gene>
<sequence length="97" mass="10761">MATIQGSRVALEGKIDSMAVDINHLRMDLWKLADCKAAIEDDVTTLKAEVKRLRVKVDGLKCSTTQMEERLEDAEGRSRHYNLCIVGFPGRVEGASV</sequence>
<reference evidence="1" key="1">
    <citation type="journal article" date="2022" name="bioRxiv">
        <title>Sequencing and chromosome-scale assembly of the giantPleurodeles waltlgenome.</title>
        <authorList>
            <person name="Brown T."/>
            <person name="Elewa A."/>
            <person name="Iarovenko S."/>
            <person name="Subramanian E."/>
            <person name="Araus A.J."/>
            <person name="Petzold A."/>
            <person name="Susuki M."/>
            <person name="Suzuki K.-i.T."/>
            <person name="Hayashi T."/>
            <person name="Toyoda A."/>
            <person name="Oliveira C."/>
            <person name="Osipova E."/>
            <person name="Leigh N.D."/>
            <person name="Simon A."/>
            <person name="Yun M.H."/>
        </authorList>
    </citation>
    <scope>NUCLEOTIDE SEQUENCE</scope>
    <source>
        <strain evidence="1">20211129_DDA</strain>
        <tissue evidence="1">Liver</tissue>
    </source>
</reference>
<dbReference type="AlphaFoldDB" id="A0AAV7PUZ2"/>
<keyword evidence="2" id="KW-1185">Reference proteome</keyword>
<name>A0AAV7PUZ2_PLEWA</name>
<evidence type="ECO:0000313" key="2">
    <source>
        <dbReference type="Proteomes" id="UP001066276"/>
    </source>
</evidence>
<comment type="caution">
    <text evidence="1">The sequence shown here is derived from an EMBL/GenBank/DDBJ whole genome shotgun (WGS) entry which is preliminary data.</text>
</comment>
<dbReference type="EMBL" id="JANPWB010000011">
    <property type="protein sequence ID" value="KAJ1129440.1"/>
    <property type="molecule type" value="Genomic_DNA"/>
</dbReference>